<sequence>MSSLEAQFCTALETMTKSIADTRATVRKLQEKKGSDDLEMADGISLLSLKHQVMLTYLHGLALLSAHRVLGHSLTERNPPAAPFSDPARQSRGSAPGDIVDMLMEGRLVLEKTKTLEARMKYQIDKLVRAAQQTSTTQDIQDPLSFRPNPENFVQAEEKVESDGELSEGDGVYRPPRVAPMPYNEADDSKKTKRSRAPAALTALEYQNPNDPYMESTSGLGGAGKGAMAATSARARELARMTEYEESHMTRLVMSKKEAKRRRQDEENLALGGSALGTQYGRGRARGAGFADEFGDLLRAREGKNNLRDDYEELRARSKKKTAFERSKAREIPDNIQMDGDERPRKRTKFHQELKKAKRADRQRR</sequence>
<dbReference type="AlphaFoldDB" id="G4T6H8"/>
<reference evidence="2 3" key="1">
    <citation type="journal article" date="2011" name="PLoS Pathog.">
        <title>Endophytic Life Strategies Decoded by Genome and Transcriptome Analyses of the Mutualistic Root Symbiont Piriformospora indica.</title>
        <authorList>
            <person name="Zuccaro A."/>
            <person name="Lahrmann U."/>
            <person name="Guldener U."/>
            <person name="Langen G."/>
            <person name="Pfiffi S."/>
            <person name="Biedenkopf D."/>
            <person name="Wong P."/>
            <person name="Samans B."/>
            <person name="Grimm C."/>
            <person name="Basiewicz M."/>
            <person name="Murat C."/>
            <person name="Martin F."/>
            <person name="Kogel K.H."/>
        </authorList>
    </citation>
    <scope>NUCLEOTIDE SEQUENCE [LARGE SCALE GENOMIC DNA]</scope>
    <source>
        <strain evidence="2 3">DSM 11827</strain>
    </source>
</reference>
<dbReference type="InParanoid" id="G4T6H8"/>
<dbReference type="Pfam" id="PF04000">
    <property type="entry name" value="Sas10_Utp3"/>
    <property type="match status" value="1"/>
</dbReference>
<dbReference type="eggNOG" id="KOG3117">
    <property type="taxonomic scope" value="Eukaryota"/>
</dbReference>
<feature type="region of interest" description="Disordered" evidence="1">
    <location>
        <begin position="317"/>
        <end position="365"/>
    </location>
</feature>
<evidence type="ECO:0000313" key="2">
    <source>
        <dbReference type="EMBL" id="CCA66897.1"/>
    </source>
</evidence>
<dbReference type="OMA" id="PVHYNET"/>
<protein>
    <submittedName>
        <fullName evidence="2">Related to LCP5-U3 small nucleolar ribonucleoprotein involved in maturation of 18S rRNA</fullName>
    </submittedName>
</protein>
<feature type="compositionally biased region" description="Basic and acidic residues" evidence="1">
    <location>
        <begin position="317"/>
        <end position="333"/>
    </location>
</feature>
<name>G4T6H8_SERID</name>
<keyword evidence="3" id="KW-1185">Reference proteome</keyword>
<evidence type="ECO:0000256" key="1">
    <source>
        <dbReference type="SAM" id="MobiDB-lite"/>
    </source>
</evidence>
<keyword evidence="2" id="KW-0687">Ribonucleoprotein</keyword>
<accession>G4T6H8</accession>
<dbReference type="GO" id="GO:0032040">
    <property type="term" value="C:small-subunit processome"/>
    <property type="evidence" value="ECO:0007669"/>
    <property type="project" value="TreeGrafter"/>
</dbReference>
<dbReference type="FunCoup" id="G4T6H8">
    <property type="interactions" value="789"/>
</dbReference>
<proteinExistence type="predicted"/>
<dbReference type="PANTHER" id="PTHR13237:SF9">
    <property type="entry name" value="NEUROGUIDIN"/>
    <property type="match status" value="1"/>
</dbReference>
<dbReference type="PANTHER" id="PTHR13237">
    <property type="entry name" value="SOMETHING ABOUT SILENCING PROTEIN 10-RELATED"/>
    <property type="match status" value="1"/>
</dbReference>
<organism evidence="2 3">
    <name type="scientific">Serendipita indica (strain DSM 11827)</name>
    <name type="common">Root endophyte fungus</name>
    <name type="synonym">Piriformospora indica</name>
    <dbReference type="NCBI Taxonomy" id="1109443"/>
    <lineage>
        <taxon>Eukaryota</taxon>
        <taxon>Fungi</taxon>
        <taxon>Dikarya</taxon>
        <taxon>Basidiomycota</taxon>
        <taxon>Agaricomycotina</taxon>
        <taxon>Agaricomycetes</taxon>
        <taxon>Sebacinales</taxon>
        <taxon>Serendipitaceae</taxon>
        <taxon>Serendipita</taxon>
    </lineage>
</organism>
<feature type="compositionally biased region" description="Basic and acidic residues" evidence="1">
    <location>
        <begin position="340"/>
        <end position="355"/>
    </location>
</feature>
<comment type="caution">
    <text evidence="2">The sequence shown here is derived from an EMBL/GenBank/DDBJ whole genome shotgun (WGS) entry which is preliminary data.</text>
</comment>
<dbReference type="OrthoDB" id="203440at2759"/>
<evidence type="ECO:0000313" key="3">
    <source>
        <dbReference type="Proteomes" id="UP000007148"/>
    </source>
</evidence>
<feature type="region of interest" description="Disordered" evidence="1">
    <location>
        <begin position="159"/>
        <end position="196"/>
    </location>
</feature>
<feature type="compositionally biased region" description="Basic residues" evidence="1">
    <location>
        <begin position="356"/>
        <end position="365"/>
    </location>
</feature>
<dbReference type="STRING" id="1109443.G4T6H8"/>
<dbReference type="GO" id="GO:0000462">
    <property type="term" value="P:maturation of SSU-rRNA from tricistronic rRNA transcript (SSU-rRNA, 5.8S rRNA, LSU-rRNA)"/>
    <property type="evidence" value="ECO:0007669"/>
    <property type="project" value="TreeGrafter"/>
</dbReference>
<dbReference type="InterPro" id="IPR007146">
    <property type="entry name" value="Sas10/Utp3/C1D"/>
</dbReference>
<dbReference type="EMBL" id="CAFZ01000007">
    <property type="protein sequence ID" value="CCA66897.1"/>
    <property type="molecule type" value="Genomic_DNA"/>
</dbReference>
<dbReference type="Proteomes" id="UP000007148">
    <property type="component" value="Unassembled WGS sequence"/>
</dbReference>
<gene>
    <name evidence="2" type="ORF">PIIN_00736</name>
</gene>
<dbReference type="HOGENOM" id="CLU_031901_3_0_1"/>